<dbReference type="AlphaFoldDB" id="A0ABD6BC91"/>
<reference evidence="2 3" key="1">
    <citation type="journal article" date="2019" name="Int. J. Syst. Evol. Microbiol.">
        <title>The Global Catalogue of Microorganisms (GCM) 10K type strain sequencing project: providing services to taxonomists for standard genome sequencing and annotation.</title>
        <authorList>
            <consortium name="The Broad Institute Genomics Platform"/>
            <consortium name="The Broad Institute Genome Sequencing Center for Infectious Disease"/>
            <person name="Wu L."/>
            <person name="Ma J."/>
        </authorList>
    </citation>
    <scope>NUCLEOTIDE SEQUENCE [LARGE SCALE GENOMIC DNA]</scope>
    <source>
        <strain evidence="2 3">CGMCC 1.12285</strain>
    </source>
</reference>
<sequence>LTGDDEYRGIARETVGAFAGASHRVGVQVAEYGTAASRLVHEPLTVAVADEPGSDLHRAALRIADHEKVADPDADESVSPDLDRGTARVAGVDEPASDPESLMERVARLE</sequence>
<proteinExistence type="predicted"/>
<protein>
    <submittedName>
        <fullName evidence="2">Thioredoxin domain-containing protein</fullName>
    </submittedName>
</protein>
<evidence type="ECO:0000313" key="2">
    <source>
        <dbReference type="EMBL" id="MFD1527645.1"/>
    </source>
</evidence>
<accession>A0ABD6BC91</accession>
<evidence type="ECO:0000256" key="1">
    <source>
        <dbReference type="SAM" id="MobiDB-lite"/>
    </source>
</evidence>
<feature type="region of interest" description="Disordered" evidence="1">
    <location>
        <begin position="68"/>
        <end position="110"/>
    </location>
</feature>
<comment type="caution">
    <text evidence="2">The sequence shown here is derived from an EMBL/GenBank/DDBJ whole genome shotgun (WGS) entry which is preliminary data.</text>
</comment>
<feature type="non-terminal residue" evidence="2">
    <location>
        <position position="1"/>
    </location>
</feature>
<organism evidence="2 3">
    <name type="scientific">Halolamina salina</name>
    <dbReference type="NCBI Taxonomy" id="1220023"/>
    <lineage>
        <taxon>Archaea</taxon>
        <taxon>Methanobacteriati</taxon>
        <taxon>Methanobacteriota</taxon>
        <taxon>Stenosarchaea group</taxon>
        <taxon>Halobacteria</taxon>
        <taxon>Halobacteriales</taxon>
        <taxon>Haloferacaceae</taxon>
    </lineage>
</organism>
<name>A0ABD6BC91_9EURY</name>
<gene>
    <name evidence="2" type="ORF">ACFR9S_15275</name>
</gene>
<dbReference type="EMBL" id="JBHUDH010000244">
    <property type="protein sequence ID" value="MFD1527645.1"/>
    <property type="molecule type" value="Genomic_DNA"/>
</dbReference>
<evidence type="ECO:0000313" key="3">
    <source>
        <dbReference type="Proteomes" id="UP001597111"/>
    </source>
</evidence>
<dbReference type="Proteomes" id="UP001597111">
    <property type="component" value="Unassembled WGS sequence"/>
</dbReference>
<keyword evidence="3" id="KW-1185">Reference proteome</keyword>